<gene>
    <name evidence="2" type="ORF">PPENT_87.1.T0910026</name>
</gene>
<dbReference type="PANTHER" id="PTHR45703">
    <property type="entry name" value="DYNEIN HEAVY CHAIN"/>
    <property type="match status" value="1"/>
</dbReference>
<dbReference type="OrthoDB" id="6144504at2759"/>
<dbReference type="GO" id="GO:0007018">
    <property type="term" value="P:microtubule-based movement"/>
    <property type="evidence" value="ECO:0007669"/>
    <property type="project" value="InterPro"/>
</dbReference>
<dbReference type="GO" id="GO:0045505">
    <property type="term" value="F:dynein intermediate chain binding"/>
    <property type="evidence" value="ECO:0007669"/>
    <property type="project" value="InterPro"/>
</dbReference>
<organism evidence="2 3">
    <name type="scientific">Paramecium pentaurelia</name>
    <dbReference type="NCBI Taxonomy" id="43138"/>
    <lineage>
        <taxon>Eukaryota</taxon>
        <taxon>Sar</taxon>
        <taxon>Alveolata</taxon>
        <taxon>Ciliophora</taxon>
        <taxon>Intramacronucleata</taxon>
        <taxon>Oligohymenophorea</taxon>
        <taxon>Peniculida</taxon>
        <taxon>Parameciidae</taxon>
        <taxon>Paramecium</taxon>
    </lineage>
</organism>
<protein>
    <submittedName>
        <fullName evidence="2">Uncharacterized protein</fullName>
    </submittedName>
</protein>
<sequence>MQRVGSSRHSMIKRRVQLKVVINQRISQRNYSKLQTEPKYLDLIRNLFNSQYKFLQEKFANLDEPYITIEIQRVKSVCNIFTYFLKSILVQKSTDLPKQITSVFAYSCVFGLFASYKQKYNVKMGLDIIIYILLFPINYYFRLPHMLKTNFNHYSTRKVIPSFICMLMEMILLHFNHEYLNYKNFNLQKINLFFSIVVQTLDTLKFKYIIQLLIKEQKNTLITGQTGVGKSMLVQQLLYEMKLNEKVQPVLLNFQHRKNKANSIGYKIKINQKGKNTLQSKSK</sequence>
<feature type="transmembrane region" description="Helical" evidence="1">
    <location>
        <begin position="159"/>
        <end position="175"/>
    </location>
</feature>
<dbReference type="AlphaFoldDB" id="A0A8S1WHX3"/>
<dbReference type="InterPro" id="IPR026983">
    <property type="entry name" value="DHC"/>
</dbReference>
<name>A0A8S1WHX3_9CILI</name>
<evidence type="ECO:0000256" key="1">
    <source>
        <dbReference type="SAM" id="Phobius"/>
    </source>
</evidence>
<keyword evidence="1" id="KW-0812">Transmembrane</keyword>
<accession>A0A8S1WHX3</accession>
<reference evidence="2" key="1">
    <citation type="submission" date="2021-01" db="EMBL/GenBank/DDBJ databases">
        <authorList>
            <consortium name="Genoscope - CEA"/>
            <person name="William W."/>
        </authorList>
    </citation>
    <scope>NUCLEOTIDE SEQUENCE</scope>
</reference>
<keyword evidence="1" id="KW-0472">Membrane</keyword>
<keyword evidence="3" id="KW-1185">Reference proteome</keyword>
<dbReference type="PANTHER" id="PTHR45703:SF36">
    <property type="entry name" value="DYNEIN HEAVY CHAIN, CYTOPLASMIC"/>
    <property type="match status" value="1"/>
</dbReference>
<proteinExistence type="predicted"/>
<evidence type="ECO:0000313" key="3">
    <source>
        <dbReference type="Proteomes" id="UP000689195"/>
    </source>
</evidence>
<feature type="transmembrane region" description="Helical" evidence="1">
    <location>
        <begin position="120"/>
        <end position="139"/>
    </location>
</feature>
<dbReference type="Proteomes" id="UP000689195">
    <property type="component" value="Unassembled WGS sequence"/>
</dbReference>
<dbReference type="Pfam" id="PF12775">
    <property type="entry name" value="AAA_7"/>
    <property type="match status" value="1"/>
</dbReference>
<evidence type="ECO:0000313" key="2">
    <source>
        <dbReference type="EMBL" id="CAD8188217.1"/>
    </source>
</evidence>
<keyword evidence="1" id="KW-1133">Transmembrane helix</keyword>
<dbReference type="EMBL" id="CAJJDO010000091">
    <property type="protein sequence ID" value="CAD8188217.1"/>
    <property type="molecule type" value="Genomic_DNA"/>
</dbReference>
<dbReference type="GO" id="GO:0051959">
    <property type="term" value="F:dynein light intermediate chain binding"/>
    <property type="evidence" value="ECO:0007669"/>
    <property type="project" value="InterPro"/>
</dbReference>
<dbReference type="GO" id="GO:0030286">
    <property type="term" value="C:dynein complex"/>
    <property type="evidence" value="ECO:0007669"/>
    <property type="project" value="InterPro"/>
</dbReference>
<comment type="caution">
    <text evidence="2">The sequence shown here is derived from an EMBL/GenBank/DDBJ whole genome shotgun (WGS) entry which is preliminary data.</text>
</comment>